<name>A0AAW1VGS6_RUBAR</name>
<dbReference type="EMBL" id="JBEDUW010000269">
    <property type="protein sequence ID" value="KAK9901939.1"/>
    <property type="molecule type" value="Genomic_DNA"/>
</dbReference>
<dbReference type="Gene3D" id="1.20.5.4130">
    <property type="match status" value="1"/>
</dbReference>
<evidence type="ECO:0000256" key="2">
    <source>
        <dbReference type="ARBA" id="ARBA00022741"/>
    </source>
</evidence>
<protein>
    <recommendedName>
        <fullName evidence="4">Disease resistance N-terminal domain-containing protein</fullName>
    </recommendedName>
</protein>
<dbReference type="GO" id="GO:0006952">
    <property type="term" value="P:defense response"/>
    <property type="evidence" value="ECO:0007669"/>
    <property type="project" value="UniProtKB-KW"/>
</dbReference>
<keyword evidence="2" id="KW-0547">Nucleotide-binding</keyword>
<feature type="domain" description="Disease resistance N-terminal" evidence="4">
    <location>
        <begin position="6"/>
        <end position="96"/>
    </location>
</feature>
<proteinExistence type="predicted"/>
<dbReference type="AlphaFoldDB" id="A0AAW1VGS6"/>
<evidence type="ECO:0000256" key="1">
    <source>
        <dbReference type="ARBA" id="ARBA00022737"/>
    </source>
</evidence>
<evidence type="ECO:0000259" key="4">
    <source>
        <dbReference type="Pfam" id="PF18052"/>
    </source>
</evidence>
<dbReference type="Proteomes" id="UP001457282">
    <property type="component" value="Unassembled WGS sequence"/>
</dbReference>
<sequence length="136" mass="15611">MADALISVLLEQLASITYEQIKGKVRLVLDVENQVVEFTSNLKAIQALLVDAEKRQVKEATVRDWLNKLEEVSYEMDNVLDEWNTEFLKQEVEKQENQGENILVKKRKVRVSPFPLPVIALAKSVGLLFVMTLLRE</sequence>
<dbReference type="GO" id="GO:0000166">
    <property type="term" value="F:nucleotide binding"/>
    <property type="evidence" value="ECO:0007669"/>
    <property type="project" value="UniProtKB-KW"/>
</dbReference>
<evidence type="ECO:0000313" key="6">
    <source>
        <dbReference type="Proteomes" id="UP001457282"/>
    </source>
</evidence>
<evidence type="ECO:0000256" key="3">
    <source>
        <dbReference type="ARBA" id="ARBA00022821"/>
    </source>
</evidence>
<comment type="caution">
    <text evidence="5">The sequence shown here is derived from an EMBL/GenBank/DDBJ whole genome shotgun (WGS) entry which is preliminary data.</text>
</comment>
<evidence type="ECO:0000313" key="5">
    <source>
        <dbReference type="EMBL" id="KAK9901939.1"/>
    </source>
</evidence>
<keyword evidence="3" id="KW-0611">Plant defense</keyword>
<dbReference type="Pfam" id="PF18052">
    <property type="entry name" value="Rx_N"/>
    <property type="match status" value="1"/>
</dbReference>
<gene>
    <name evidence="5" type="ORF">M0R45_001810</name>
</gene>
<keyword evidence="6" id="KW-1185">Reference proteome</keyword>
<keyword evidence="1" id="KW-0677">Repeat</keyword>
<reference evidence="5 6" key="1">
    <citation type="journal article" date="2023" name="G3 (Bethesda)">
        <title>A chromosome-length genome assembly and annotation of blackberry (Rubus argutus, cv. 'Hillquist').</title>
        <authorList>
            <person name="Bruna T."/>
            <person name="Aryal R."/>
            <person name="Dudchenko O."/>
            <person name="Sargent D.J."/>
            <person name="Mead D."/>
            <person name="Buti M."/>
            <person name="Cavallini A."/>
            <person name="Hytonen T."/>
            <person name="Andres J."/>
            <person name="Pham M."/>
            <person name="Weisz D."/>
            <person name="Mascagni F."/>
            <person name="Usai G."/>
            <person name="Natali L."/>
            <person name="Bassil N."/>
            <person name="Fernandez G.E."/>
            <person name="Lomsadze A."/>
            <person name="Armour M."/>
            <person name="Olukolu B."/>
            <person name="Poorten T."/>
            <person name="Britton C."/>
            <person name="Davik J."/>
            <person name="Ashrafi H."/>
            <person name="Aiden E.L."/>
            <person name="Borodovsky M."/>
            <person name="Worthington M."/>
        </authorList>
    </citation>
    <scope>NUCLEOTIDE SEQUENCE [LARGE SCALE GENOMIC DNA]</scope>
    <source>
        <strain evidence="5">PI 553951</strain>
    </source>
</reference>
<accession>A0AAW1VGS6</accession>
<organism evidence="5 6">
    <name type="scientific">Rubus argutus</name>
    <name type="common">Southern blackberry</name>
    <dbReference type="NCBI Taxonomy" id="59490"/>
    <lineage>
        <taxon>Eukaryota</taxon>
        <taxon>Viridiplantae</taxon>
        <taxon>Streptophyta</taxon>
        <taxon>Embryophyta</taxon>
        <taxon>Tracheophyta</taxon>
        <taxon>Spermatophyta</taxon>
        <taxon>Magnoliopsida</taxon>
        <taxon>eudicotyledons</taxon>
        <taxon>Gunneridae</taxon>
        <taxon>Pentapetalae</taxon>
        <taxon>rosids</taxon>
        <taxon>fabids</taxon>
        <taxon>Rosales</taxon>
        <taxon>Rosaceae</taxon>
        <taxon>Rosoideae</taxon>
        <taxon>Rosoideae incertae sedis</taxon>
        <taxon>Rubus</taxon>
    </lineage>
</organism>
<dbReference type="InterPro" id="IPR041118">
    <property type="entry name" value="Rx_N"/>
</dbReference>